<keyword evidence="3" id="KW-1185">Reference proteome</keyword>
<evidence type="ECO:0000313" key="2">
    <source>
        <dbReference type="EMBL" id="GBP44090.1"/>
    </source>
</evidence>
<feature type="compositionally biased region" description="Low complexity" evidence="1">
    <location>
        <begin position="140"/>
        <end position="149"/>
    </location>
</feature>
<name>A0A4C1VZR0_EUMVA</name>
<accession>A0A4C1VZR0</accession>
<organism evidence="2 3">
    <name type="scientific">Eumeta variegata</name>
    <name type="common">Bagworm moth</name>
    <name type="synonym">Eumeta japonica</name>
    <dbReference type="NCBI Taxonomy" id="151549"/>
    <lineage>
        <taxon>Eukaryota</taxon>
        <taxon>Metazoa</taxon>
        <taxon>Ecdysozoa</taxon>
        <taxon>Arthropoda</taxon>
        <taxon>Hexapoda</taxon>
        <taxon>Insecta</taxon>
        <taxon>Pterygota</taxon>
        <taxon>Neoptera</taxon>
        <taxon>Endopterygota</taxon>
        <taxon>Lepidoptera</taxon>
        <taxon>Glossata</taxon>
        <taxon>Ditrysia</taxon>
        <taxon>Tineoidea</taxon>
        <taxon>Psychidae</taxon>
        <taxon>Oiketicinae</taxon>
        <taxon>Eumeta</taxon>
    </lineage>
</organism>
<protein>
    <submittedName>
        <fullName evidence="2">Uncharacterized protein</fullName>
    </submittedName>
</protein>
<evidence type="ECO:0000313" key="3">
    <source>
        <dbReference type="Proteomes" id="UP000299102"/>
    </source>
</evidence>
<dbReference type="AlphaFoldDB" id="A0A4C1VZR0"/>
<feature type="compositionally biased region" description="Basic and acidic residues" evidence="1">
    <location>
        <begin position="160"/>
        <end position="174"/>
    </location>
</feature>
<dbReference type="EMBL" id="BGZK01000446">
    <property type="protein sequence ID" value="GBP44090.1"/>
    <property type="molecule type" value="Genomic_DNA"/>
</dbReference>
<evidence type="ECO:0000256" key="1">
    <source>
        <dbReference type="SAM" id="MobiDB-lite"/>
    </source>
</evidence>
<feature type="region of interest" description="Disordered" evidence="1">
    <location>
        <begin position="140"/>
        <end position="174"/>
    </location>
</feature>
<comment type="caution">
    <text evidence="2">The sequence shown here is derived from an EMBL/GenBank/DDBJ whole genome shotgun (WGS) entry which is preliminary data.</text>
</comment>
<proteinExistence type="predicted"/>
<gene>
    <name evidence="2" type="ORF">EVAR_85244_1</name>
</gene>
<dbReference type="Proteomes" id="UP000299102">
    <property type="component" value="Unassembled WGS sequence"/>
</dbReference>
<sequence length="207" mass="22651">MQSYATPIVARWAADRSDAKTGKFFLALHSLYESLREPPSPIPAPARTSYLLRLTCTSITLDRSTYASAATFPARGRSSDRGRGDNSRGVKSVQFGARTVEVARRFGDGPTPDRTAKYTCSVSNQRPIAESGVRARAAGRGLPGAAPQPHSAARPGRSVIIRDSELNPRRASTGRRDTGGLWLCYVDDFRDRRLTVLPEAQNDRFTL</sequence>
<reference evidence="2 3" key="1">
    <citation type="journal article" date="2019" name="Commun. Biol.">
        <title>The bagworm genome reveals a unique fibroin gene that provides high tensile strength.</title>
        <authorList>
            <person name="Kono N."/>
            <person name="Nakamura H."/>
            <person name="Ohtoshi R."/>
            <person name="Tomita M."/>
            <person name="Numata K."/>
            <person name="Arakawa K."/>
        </authorList>
    </citation>
    <scope>NUCLEOTIDE SEQUENCE [LARGE SCALE GENOMIC DNA]</scope>
</reference>